<evidence type="ECO:0000313" key="4">
    <source>
        <dbReference type="Proteomes" id="UP000321947"/>
    </source>
</evidence>
<comment type="caution">
    <text evidence="2">The sequence shown here is derived from an EMBL/GenBank/DDBJ whole genome shotgun (WGS) entry which is preliminary data.</text>
</comment>
<keyword evidence="2" id="KW-0808">Transferase</keyword>
<dbReference type="AlphaFoldDB" id="A0A5D3CUJ6"/>
<dbReference type="EMBL" id="SSTE01020484">
    <property type="protein sequence ID" value="KAA0034356.1"/>
    <property type="molecule type" value="Genomic_DNA"/>
</dbReference>
<dbReference type="GO" id="GO:0003964">
    <property type="term" value="F:RNA-directed DNA polymerase activity"/>
    <property type="evidence" value="ECO:0007669"/>
    <property type="project" value="UniProtKB-KW"/>
</dbReference>
<evidence type="ECO:0000313" key="3">
    <source>
        <dbReference type="Proteomes" id="UP000321393"/>
    </source>
</evidence>
<protein>
    <submittedName>
        <fullName evidence="2">Reverse transcriptase</fullName>
    </submittedName>
</protein>
<evidence type="ECO:0000313" key="2">
    <source>
        <dbReference type="EMBL" id="TYK15563.1"/>
    </source>
</evidence>
<accession>A0A5D3CUJ6</accession>
<proteinExistence type="predicted"/>
<evidence type="ECO:0000313" key="1">
    <source>
        <dbReference type="EMBL" id="KAA0034356.1"/>
    </source>
</evidence>
<sequence>MEVVRSNEGISLYQRKYTLDLLTETGMLGYHPSDTPIKFNCKLVMIKFQLIKNNINALWAFYEKHMEAVNRILRYLKMTLGKELMFRKTNRKTIKAYRGFSPDTRVST</sequence>
<dbReference type="OrthoDB" id="128382at2759"/>
<dbReference type="Proteomes" id="UP000321393">
    <property type="component" value="Unassembled WGS sequence"/>
</dbReference>
<gene>
    <name evidence="2" type="ORF">E5676_scaffold35G00560</name>
    <name evidence="1" type="ORF">E6C27_scaffold65G003600</name>
</gene>
<organism evidence="2 4">
    <name type="scientific">Cucumis melo var. makuwa</name>
    <name type="common">Oriental melon</name>
    <dbReference type="NCBI Taxonomy" id="1194695"/>
    <lineage>
        <taxon>Eukaryota</taxon>
        <taxon>Viridiplantae</taxon>
        <taxon>Streptophyta</taxon>
        <taxon>Embryophyta</taxon>
        <taxon>Tracheophyta</taxon>
        <taxon>Spermatophyta</taxon>
        <taxon>Magnoliopsida</taxon>
        <taxon>eudicotyledons</taxon>
        <taxon>Gunneridae</taxon>
        <taxon>Pentapetalae</taxon>
        <taxon>rosids</taxon>
        <taxon>fabids</taxon>
        <taxon>Cucurbitales</taxon>
        <taxon>Cucurbitaceae</taxon>
        <taxon>Benincaseae</taxon>
        <taxon>Cucumis</taxon>
    </lineage>
</organism>
<keyword evidence="2" id="KW-0695">RNA-directed DNA polymerase</keyword>
<name>A0A5D3CUJ6_CUCMM</name>
<dbReference type="EMBL" id="SSTD01008475">
    <property type="protein sequence ID" value="TYK15563.1"/>
    <property type="molecule type" value="Genomic_DNA"/>
</dbReference>
<keyword evidence="2" id="KW-0548">Nucleotidyltransferase</keyword>
<reference evidence="3 4" key="1">
    <citation type="submission" date="2019-08" db="EMBL/GenBank/DDBJ databases">
        <title>Draft genome sequences of two oriental melons (Cucumis melo L. var makuwa).</title>
        <authorList>
            <person name="Kwon S.-Y."/>
        </authorList>
    </citation>
    <scope>NUCLEOTIDE SEQUENCE [LARGE SCALE GENOMIC DNA]</scope>
    <source>
        <strain evidence="4">cv. Chang Bougi</strain>
        <strain evidence="3">cv. SW 3</strain>
        <tissue evidence="2">Leaf</tissue>
    </source>
</reference>
<dbReference type="Proteomes" id="UP000321947">
    <property type="component" value="Unassembled WGS sequence"/>
</dbReference>